<dbReference type="InterPro" id="IPR012286">
    <property type="entry name" value="Tetrahaem_cytochrome"/>
</dbReference>
<accession>A0ABP9EKH7</accession>
<evidence type="ECO:0000256" key="3">
    <source>
        <dbReference type="ARBA" id="ARBA00022448"/>
    </source>
</evidence>
<feature type="chain" id="PRO_5045668295" evidence="8">
    <location>
        <begin position="21"/>
        <end position="104"/>
    </location>
</feature>
<keyword evidence="3" id="KW-0813">Transport</keyword>
<dbReference type="EMBL" id="BAABJZ010000016">
    <property type="protein sequence ID" value="GAA4880138.1"/>
    <property type="molecule type" value="Genomic_DNA"/>
</dbReference>
<keyword evidence="7" id="KW-0408">Iron</keyword>
<organism evidence="10 11">
    <name type="scientific">Ferrimonas pelagia</name>
    <dbReference type="NCBI Taxonomy" id="1177826"/>
    <lineage>
        <taxon>Bacteria</taxon>
        <taxon>Pseudomonadati</taxon>
        <taxon>Pseudomonadota</taxon>
        <taxon>Gammaproteobacteria</taxon>
        <taxon>Alteromonadales</taxon>
        <taxon>Ferrimonadaceae</taxon>
        <taxon>Ferrimonas</taxon>
    </lineage>
</organism>
<keyword evidence="6" id="KW-0249">Electron transport</keyword>
<reference evidence="11" key="1">
    <citation type="journal article" date="2019" name="Int. J. Syst. Evol. Microbiol.">
        <title>The Global Catalogue of Microorganisms (GCM) 10K type strain sequencing project: providing services to taxonomists for standard genome sequencing and annotation.</title>
        <authorList>
            <consortium name="The Broad Institute Genomics Platform"/>
            <consortium name="The Broad Institute Genome Sequencing Center for Infectious Disease"/>
            <person name="Wu L."/>
            <person name="Ma J."/>
        </authorList>
    </citation>
    <scope>NUCLEOTIDE SEQUENCE [LARGE SCALE GENOMIC DNA]</scope>
    <source>
        <strain evidence="11">JCM 18401</strain>
    </source>
</reference>
<gene>
    <name evidence="10" type="ORF">GCM10023333_12830</name>
</gene>
<evidence type="ECO:0000256" key="4">
    <source>
        <dbReference type="ARBA" id="ARBA00022617"/>
    </source>
</evidence>
<feature type="signal peptide" evidence="8">
    <location>
        <begin position="1"/>
        <end position="20"/>
    </location>
</feature>
<keyword evidence="5" id="KW-0479">Metal-binding</keyword>
<keyword evidence="11" id="KW-1185">Reference proteome</keyword>
<evidence type="ECO:0000313" key="11">
    <source>
        <dbReference type="Proteomes" id="UP001499988"/>
    </source>
</evidence>
<comment type="caution">
    <text evidence="10">The sequence shown here is derived from an EMBL/GenBank/DDBJ whole genome shotgun (WGS) entry which is preliminary data.</text>
</comment>
<name>A0ABP9EKH7_9GAMM</name>
<evidence type="ECO:0000256" key="6">
    <source>
        <dbReference type="ARBA" id="ARBA00022982"/>
    </source>
</evidence>
<dbReference type="Proteomes" id="UP001499988">
    <property type="component" value="Unassembled WGS sequence"/>
</dbReference>
<comment type="cofactor">
    <cofactor evidence="1">
        <name>heme c</name>
        <dbReference type="ChEBI" id="CHEBI:61717"/>
    </cofactor>
</comment>
<evidence type="ECO:0000259" key="9">
    <source>
        <dbReference type="Pfam" id="PF14537"/>
    </source>
</evidence>
<dbReference type="RefSeq" id="WP_345334523.1">
    <property type="nucleotide sequence ID" value="NZ_BAABJZ010000016.1"/>
</dbReference>
<keyword evidence="4" id="KW-0349">Heme</keyword>
<evidence type="ECO:0000256" key="8">
    <source>
        <dbReference type="SAM" id="SignalP"/>
    </source>
</evidence>
<dbReference type="Pfam" id="PF14537">
    <property type="entry name" value="Cytochrom_c3_2"/>
    <property type="match status" value="1"/>
</dbReference>
<keyword evidence="8" id="KW-0732">Signal</keyword>
<evidence type="ECO:0000256" key="5">
    <source>
        <dbReference type="ARBA" id="ARBA00022723"/>
    </source>
</evidence>
<protein>
    <submittedName>
        <fullName evidence="10">Cytochrome c3 family protein</fullName>
    </submittedName>
</protein>
<feature type="domain" description="Tetrahaem cytochrome" evidence="9">
    <location>
        <begin position="26"/>
        <end position="99"/>
    </location>
</feature>
<evidence type="ECO:0000256" key="2">
    <source>
        <dbReference type="ARBA" id="ARBA00004418"/>
    </source>
</evidence>
<evidence type="ECO:0000313" key="10">
    <source>
        <dbReference type="EMBL" id="GAA4880138.1"/>
    </source>
</evidence>
<dbReference type="SUPFAM" id="SSF48695">
    <property type="entry name" value="Multiheme cytochromes"/>
    <property type="match status" value="1"/>
</dbReference>
<dbReference type="Gene3D" id="1.10.1130.10">
    <property type="entry name" value="Flavocytochrome C3, Chain A"/>
    <property type="match status" value="1"/>
</dbReference>
<comment type="subcellular location">
    <subcellularLocation>
        <location evidence="2">Periplasm</location>
    </subcellularLocation>
</comment>
<evidence type="ECO:0000256" key="7">
    <source>
        <dbReference type="ARBA" id="ARBA00023004"/>
    </source>
</evidence>
<sequence>MRKWLMLLFCCSFAVSAVSAELLADMHADMAGCESCHEDGEPSSDFAFENEQCQTCHGAMTELDGEHHAIHDGMLVCSDCHSPHEMEVGQQPGCDDCHDDGRTP</sequence>
<dbReference type="InterPro" id="IPR036280">
    <property type="entry name" value="Multihaem_cyt_sf"/>
</dbReference>
<evidence type="ECO:0000256" key="1">
    <source>
        <dbReference type="ARBA" id="ARBA00001926"/>
    </source>
</evidence>
<proteinExistence type="predicted"/>